<dbReference type="SUPFAM" id="SSF53335">
    <property type="entry name" value="S-adenosyl-L-methionine-dependent methyltransferases"/>
    <property type="match status" value="1"/>
</dbReference>
<dbReference type="GO" id="GO:0008170">
    <property type="term" value="F:N-methyltransferase activity"/>
    <property type="evidence" value="ECO:0007669"/>
    <property type="project" value="InterPro"/>
</dbReference>
<keyword evidence="3" id="KW-0949">S-adenosyl-L-methionine</keyword>
<dbReference type="EMBL" id="MHCC01000009">
    <property type="protein sequence ID" value="OGY13799.1"/>
    <property type="molecule type" value="Genomic_DNA"/>
</dbReference>
<dbReference type="GO" id="GO:0032259">
    <property type="term" value="P:methylation"/>
    <property type="evidence" value="ECO:0007669"/>
    <property type="project" value="UniProtKB-KW"/>
</dbReference>
<dbReference type="InterPro" id="IPR029063">
    <property type="entry name" value="SAM-dependent_MTases_sf"/>
</dbReference>
<name>A0A1G1VEL2_9BACT</name>
<dbReference type="InterPro" id="IPR002295">
    <property type="entry name" value="N4/N6-MTase_EcoPI_Mod-like"/>
</dbReference>
<organism evidence="5 6">
    <name type="scientific">Candidatus Blackburnbacteria bacterium RIFCSPLOWO2_01_FULL_40_20</name>
    <dbReference type="NCBI Taxonomy" id="1797519"/>
    <lineage>
        <taxon>Bacteria</taxon>
        <taxon>Candidatus Blackburniibacteriota</taxon>
    </lineage>
</organism>
<evidence type="ECO:0000313" key="6">
    <source>
        <dbReference type="Proteomes" id="UP000178659"/>
    </source>
</evidence>
<protein>
    <submittedName>
        <fullName evidence="5">DNA methyltransferase</fullName>
    </submittedName>
</protein>
<dbReference type="Proteomes" id="UP000178659">
    <property type="component" value="Unassembled WGS sequence"/>
</dbReference>
<dbReference type="AlphaFoldDB" id="A0A1G1VEL2"/>
<gene>
    <name evidence="5" type="ORF">A3A77_04900</name>
</gene>
<keyword evidence="1 5" id="KW-0489">Methyltransferase</keyword>
<feature type="non-terminal residue" evidence="5">
    <location>
        <position position="283"/>
    </location>
</feature>
<evidence type="ECO:0000256" key="1">
    <source>
        <dbReference type="ARBA" id="ARBA00022603"/>
    </source>
</evidence>
<sequence>MKNTLYKTDLGQYILGDSQKLIESGSLDQYKNKVQLILFSPPFPLNAKKKYGNKLGKEYKKWLADLAPLFTKLLKKDGSIVVELGNAWEPKRPVQALLSLESLIAFLNNPKADLRLCQEFICYNPSRLPSPAQWVTINRIRTIDSYTHVWWMAKSDFPKADNRKVLRPYSKSMIQLLKRKSYNSGKRPSQHSISEKGFLTDNKGSIMHNVLELEQMDEQREIRLPQNMFSFANTNSNDFFSIQCRENNIPIHPARMPTSLATFFIEFLTDPGDIVFDPFAGTN</sequence>
<keyword evidence="2 5" id="KW-0808">Transferase</keyword>
<reference evidence="5 6" key="1">
    <citation type="journal article" date="2016" name="Nat. Commun.">
        <title>Thousands of microbial genomes shed light on interconnected biogeochemical processes in an aquifer system.</title>
        <authorList>
            <person name="Anantharaman K."/>
            <person name="Brown C.T."/>
            <person name="Hug L.A."/>
            <person name="Sharon I."/>
            <person name="Castelle C.J."/>
            <person name="Probst A.J."/>
            <person name="Thomas B.C."/>
            <person name="Singh A."/>
            <person name="Wilkins M.J."/>
            <person name="Karaoz U."/>
            <person name="Brodie E.L."/>
            <person name="Williams K.H."/>
            <person name="Hubbard S.S."/>
            <person name="Banfield J.F."/>
        </authorList>
    </citation>
    <scope>NUCLEOTIDE SEQUENCE [LARGE SCALE GENOMIC DNA]</scope>
</reference>
<comment type="caution">
    <text evidence="5">The sequence shown here is derived from an EMBL/GenBank/DDBJ whole genome shotgun (WGS) entry which is preliminary data.</text>
</comment>
<dbReference type="GO" id="GO:0003677">
    <property type="term" value="F:DNA binding"/>
    <property type="evidence" value="ECO:0007669"/>
    <property type="project" value="InterPro"/>
</dbReference>
<evidence type="ECO:0000313" key="5">
    <source>
        <dbReference type="EMBL" id="OGY13799.1"/>
    </source>
</evidence>
<dbReference type="Gene3D" id="3.40.50.150">
    <property type="entry name" value="Vaccinia Virus protein VP39"/>
    <property type="match status" value="1"/>
</dbReference>
<feature type="domain" description="DNA methylase N-4/N-6" evidence="4">
    <location>
        <begin position="34"/>
        <end position="282"/>
    </location>
</feature>
<evidence type="ECO:0000259" key="4">
    <source>
        <dbReference type="Pfam" id="PF01555"/>
    </source>
</evidence>
<evidence type="ECO:0000256" key="3">
    <source>
        <dbReference type="ARBA" id="ARBA00022691"/>
    </source>
</evidence>
<proteinExistence type="predicted"/>
<dbReference type="PRINTS" id="PR00506">
    <property type="entry name" value="D21N6MTFRASE"/>
</dbReference>
<dbReference type="Pfam" id="PF01555">
    <property type="entry name" value="N6_N4_Mtase"/>
    <property type="match status" value="1"/>
</dbReference>
<dbReference type="InterPro" id="IPR002941">
    <property type="entry name" value="DNA_methylase_N4/N6"/>
</dbReference>
<evidence type="ECO:0000256" key="2">
    <source>
        <dbReference type="ARBA" id="ARBA00022679"/>
    </source>
</evidence>
<accession>A0A1G1VEL2</accession>